<organism evidence="5 6">
    <name type="scientific">Candidatus Amesbacteria bacterium RIFOXYB1_FULL_44_23</name>
    <dbReference type="NCBI Taxonomy" id="1797263"/>
    <lineage>
        <taxon>Bacteria</taxon>
        <taxon>Candidatus Amesiibacteriota</taxon>
    </lineage>
</organism>
<keyword evidence="1 3" id="KW-0547">Nucleotide-binding</keyword>
<dbReference type="InterPro" id="IPR005144">
    <property type="entry name" value="ATP-cone_dom"/>
</dbReference>
<keyword evidence="2 3" id="KW-0067">ATP-binding</keyword>
<reference evidence="5 6" key="1">
    <citation type="journal article" date="2016" name="Nat. Commun.">
        <title>Thousands of microbial genomes shed light on interconnected biogeochemical processes in an aquifer system.</title>
        <authorList>
            <person name="Anantharaman K."/>
            <person name="Brown C.T."/>
            <person name="Hug L.A."/>
            <person name="Sharon I."/>
            <person name="Castelle C.J."/>
            <person name="Probst A.J."/>
            <person name="Thomas B.C."/>
            <person name="Singh A."/>
            <person name="Wilkins M.J."/>
            <person name="Karaoz U."/>
            <person name="Brodie E.L."/>
            <person name="Williams K.H."/>
            <person name="Hubbard S.S."/>
            <person name="Banfield J.F."/>
        </authorList>
    </citation>
    <scope>NUCLEOTIDE SEQUENCE [LARGE SCALE GENOMIC DNA]</scope>
</reference>
<evidence type="ECO:0000313" key="5">
    <source>
        <dbReference type="EMBL" id="OGD08980.1"/>
    </source>
</evidence>
<proteinExistence type="predicted"/>
<dbReference type="PROSITE" id="PS51161">
    <property type="entry name" value="ATP_CONE"/>
    <property type="match status" value="1"/>
</dbReference>
<accession>A0A1F4ZRV7</accession>
<dbReference type="EMBL" id="MEXR01000043">
    <property type="protein sequence ID" value="OGD08980.1"/>
    <property type="molecule type" value="Genomic_DNA"/>
</dbReference>
<evidence type="ECO:0000256" key="2">
    <source>
        <dbReference type="ARBA" id="ARBA00022840"/>
    </source>
</evidence>
<evidence type="ECO:0000256" key="3">
    <source>
        <dbReference type="PROSITE-ProRule" id="PRU00492"/>
    </source>
</evidence>
<evidence type="ECO:0000259" key="4">
    <source>
        <dbReference type="PROSITE" id="PS51161"/>
    </source>
</evidence>
<dbReference type="AlphaFoldDB" id="A0A1F4ZRV7"/>
<dbReference type="GO" id="GO:0005524">
    <property type="term" value="F:ATP binding"/>
    <property type="evidence" value="ECO:0007669"/>
    <property type="project" value="UniProtKB-UniRule"/>
</dbReference>
<comment type="caution">
    <text evidence="5">The sequence shown here is derived from an EMBL/GenBank/DDBJ whole genome shotgun (WGS) entry which is preliminary data.</text>
</comment>
<evidence type="ECO:0000313" key="6">
    <source>
        <dbReference type="Proteomes" id="UP000176424"/>
    </source>
</evidence>
<evidence type="ECO:0000256" key="1">
    <source>
        <dbReference type="ARBA" id="ARBA00022741"/>
    </source>
</evidence>
<gene>
    <name evidence="5" type="ORF">A2397_05805</name>
</gene>
<feature type="domain" description="ATP-cone" evidence="4">
    <location>
        <begin position="5"/>
        <end position="90"/>
    </location>
</feature>
<protein>
    <recommendedName>
        <fullName evidence="4">ATP-cone domain-containing protein</fullName>
    </recommendedName>
</protein>
<dbReference type="Proteomes" id="UP000176424">
    <property type="component" value="Unassembled WGS sequence"/>
</dbReference>
<sequence>MTVVYKILKKDGSIQDFDWSKVISGAINSGATQEEADKLATAVESWLSVAADCDGMIKSYDLHVKVIEELKQINAKVAESFEAFKKPEPQ</sequence>
<name>A0A1F4ZRV7_9BACT</name>